<keyword evidence="2" id="KW-0249">Electron transport</keyword>
<dbReference type="InterPro" id="IPR011767">
    <property type="entry name" value="GLR_AS"/>
</dbReference>
<sequence length="94" mass="10454">TAISDNTITIFSKTWCPYCKRAKNLIASEFPDAKTQILELDELEEGSEMQGYLYDKTHQRSVPNIFIKQKHVGGCDKVVELHSQGQLAGLVVGA</sequence>
<keyword evidence="1" id="KW-0813">Transport</keyword>
<dbReference type="FunCoup" id="K5WPT6">
    <property type="interactions" value="231"/>
</dbReference>
<dbReference type="KEGG" id="pco:PHACADRAFT_248123"/>
<evidence type="ECO:0000256" key="1">
    <source>
        <dbReference type="ARBA" id="ARBA00022448"/>
    </source>
</evidence>
<dbReference type="EMBL" id="JH930468">
    <property type="protein sequence ID" value="EKM61480.1"/>
    <property type="molecule type" value="Genomic_DNA"/>
</dbReference>
<dbReference type="PRINTS" id="PR00160">
    <property type="entry name" value="GLUTAREDOXIN"/>
</dbReference>
<dbReference type="NCBIfam" id="TIGR02180">
    <property type="entry name" value="GRX_euk"/>
    <property type="match status" value="1"/>
</dbReference>
<dbReference type="InParanoid" id="K5WPT6"/>
<feature type="domain" description="Glutaredoxin" evidence="5">
    <location>
        <begin position="8"/>
        <end position="72"/>
    </location>
</feature>
<dbReference type="HOGENOM" id="CLU_026126_7_2_1"/>
<keyword evidence="4" id="KW-0676">Redox-active center</keyword>
<dbReference type="Pfam" id="PF00462">
    <property type="entry name" value="Glutaredoxin"/>
    <property type="match status" value="1"/>
</dbReference>
<name>K5WPT6_PHACS</name>
<proteinExistence type="predicted"/>
<accession>K5WPT6</accession>
<dbReference type="Gene3D" id="3.40.30.10">
    <property type="entry name" value="Glutaredoxin"/>
    <property type="match status" value="1"/>
</dbReference>
<dbReference type="RefSeq" id="XP_007390892.1">
    <property type="nucleotide sequence ID" value="XM_007390830.1"/>
</dbReference>
<protein>
    <recommendedName>
        <fullName evidence="5">Glutaredoxin domain-containing protein</fullName>
    </recommendedName>
</protein>
<dbReference type="GO" id="GO:0005737">
    <property type="term" value="C:cytoplasm"/>
    <property type="evidence" value="ECO:0007669"/>
    <property type="project" value="TreeGrafter"/>
</dbReference>
<organism evidence="6 7">
    <name type="scientific">Phanerochaete carnosa (strain HHB-10118-sp)</name>
    <name type="common">White-rot fungus</name>
    <name type="synonym">Peniophora carnosa</name>
    <dbReference type="NCBI Taxonomy" id="650164"/>
    <lineage>
        <taxon>Eukaryota</taxon>
        <taxon>Fungi</taxon>
        <taxon>Dikarya</taxon>
        <taxon>Basidiomycota</taxon>
        <taxon>Agaricomycotina</taxon>
        <taxon>Agaricomycetes</taxon>
        <taxon>Polyporales</taxon>
        <taxon>Phanerochaetaceae</taxon>
        <taxon>Phanerochaete</taxon>
    </lineage>
</organism>
<dbReference type="CDD" id="cd03419">
    <property type="entry name" value="GRX_GRXh_1_2_like"/>
    <property type="match status" value="1"/>
</dbReference>
<dbReference type="InterPro" id="IPR014025">
    <property type="entry name" value="Glutaredoxin_subgr"/>
</dbReference>
<feature type="non-terminal residue" evidence="6">
    <location>
        <position position="1"/>
    </location>
</feature>
<gene>
    <name evidence="6" type="ORF">PHACADRAFT_248123</name>
</gene>
<dbReference type="GeneID" id="18914263"/>
<dbReference type="GO" id="GO:0015038">
    <property type="term" value="F:glutathione disulfide oxidoreductase activity"/>
    <property type="evidence" value="ECO:0007669"/>
    <property type="project" value="TreeGrafter"/>
</dbReference>
<dbReference type="STRING" id="650164.K5WPT6"/>
<dbReference type="PANTHER" id="PTHR45694:SF18">
    <property type="entry name" value="GLUTAREDOXIN-1-RELATED"/>
    <property type="match status" value="1"/>
</dbReference>
<reference evidence="6 7" key="1">
    <citation type="journal article" date="2012" name="BMC Genomics">
        <title>Comparative genomics of the white-rot fungi, Phanerochaete carnosa and P. chrysosporium, to elucidate the genetic basis of the distinct wood types they colonize.</title>
        <authorList>
            <person name="Suzuki H."/>
            <person name="MacDonald J."/>
            <person name="Syed K."/>
            <person name="Salamov A."/>
            <person name="Hori C."/>
            <person name="Aerts A."/>
            <person name="Henrissat B."/>
            <person name="Wiebenga A."/>
            <person name="vanKuyk P.A."/>
            <person name="Barry K."/>
            <person name="Lindquist E."/>
            <person name="LaButti K."/>
            <person name="Lapidus A."/>
            <person name="Lucas S."/>
            <person name="Coutinho P."/>
            <person name="Gong Y."/>
            <person name="Samejima M."/>
            <person name="Mahadevan R."/>
            <person name="Abou-Zaid M."/>
            <person name="de Vries R.P."/>
            <person name="Igarashi K."/>
            <person name="Yadav J.S."/>
            <person name="Grigoriev I.V."/>
            <person name="Master E.R."/>
        </authorList>
    </citation>
    <scope>NUCLEOTIDE SEQUENCE [LARGE SCALE GENOMIC DNA]</scope>
    <source>
        <strain evidence="6 7">HHB-10118-sp</strain>
    </source>
</reference>
<evidence type="ECO:0000259" key="5">
    <source>
        <dbReference type="Pfam" id="PF00462"/>
    </source>
</evidence>
<keyword evidence="3" id="KW-1015">Disulfide bond</keyword>
<dbReference type="PROSITE" id="PS00195">
    <property type="entry name" value="GLUTAREDOXIN_1"/>
    <property type="match status" value="1"/>
</dbReference>
<evidence type="ECO:0000256" key="4">
    <source>
        <dbReference type="ARBA" id="ARBA00023284"/>
    </source>
</evidence>
<dbReference type="SUPFAM" id="SSF52833">
    <property type="entry name" value="Thioredoxin-like"/>
    <property type="match status" value="1"/>
</dbReference>
<evidence type="ECO:0000256" key="2">
    <source>
        <dbReference type="ARBA" id="ARBA00022982"/>
    </source>
</evidence>
<dbReference type="InterPro" id="IPR002109">
    <property type="entry name" value="Glutaredoxin"/>
</dbReference>
<dbReference type="AlphaFoldDB" id="K5WPT6"/>
<keyword evidence="7" id="KW-1185">Reference proteome</keyword>
<evidence type="ECO:0000256" key="3">
    <source>
        <dbReference type="ARBA" id="ARBA00023157"/>
    </source>
</evidence>
<evidence type="ECO:0000313" key="7">
    <source>
        <dbReference type="Proteomes" id="UP000008370"/>
    </source>
</evidence>
<dbReference type="PROSITE" id="PS51354">
    <property type="entry name" value="GLUTAREDOXIN_2"/>
    <property type="match status" value="1"/>
</dbReference>
<dbReference type="GO" id="GO:0034599">
    <property type="term" value="P:cellular response to oxidative stress"/>
    <property type="evidence" value="ECO:0007669"/>
    <property type="project" value="TreeGrafter"/>
</dbReference>
<dbReference type="InterPro" id="IPR036249">
    <property type="entry name" value="Thioredoxin-like_sf"/>
</dbReference>
<dbReference type="Proteomes" id="UP000008370">
    <property type="component" value="Unassembled WGS sequence"/>
</dbReference>
<dbReference type="InterPro" id="IPR011899">
    <property type="entry name" value="Glutaredoxin_euk/vir"/>
</dbReference>
<dbReference type="PANTHER" id="PTHR45694">
    <property type="entry name" value="GLUTAREDOXIN 2"/>
    <property type="match status" value="1"/>
</dbReference>
<dbReference type="OrthoDB" id="418495at2759"/>
<evidence type="ECO:0000313" key="6">
    <source>
        <dbReference type="EMBL" id="EKM61480.1"/>
    </source>
</evidence>